<proteinExistence type="predicted"/>
<gene>
    <name evidence="1" type="ORF">KIN20_037974</name>
</gene>
<accession>A0AAD5WM89</accession>
<protein>
    <submittedName>
        <fullName evidence="1">Uncharacterized protein</fullName>
    </submittedName>
</protein>
<dbReference type="PANTHER" id="PTHR48187:SF2">
    <property type="entry name" value="LD21810P"/>
    <property type="match status" value="1"/>
</dbReference>
<comment type="caution">
    <text evidence="1">The sequence shown here is derived from an EMBL/GenBank/DDBJ whole genome shotgun (WGS) entry which is preliminary data.</text>
</comment>
<dbReference type="PANTHER" id="PTHR48187">
    <property type="entry name" value="LD21810P"/>
    <property type="match status" value="1"/>
</dbReference>
<reference evidence="1" key="1">
    <citation type="submission" date="2021-06" db="EMBL/GenBank/DDBJ databases">
        <title>Parelaphostrongylus tenuis whole genome reference sequence.</title>
        <authorList>
            <person name="Garwood T.J."/>
            <person name="Larsen P.A."/>
            <person name="Fountain-Jones N.M."/>
            <person name="Garbe J.R."/>
            <person name="Macchietto M.G."/>
            <person name="Kania S.A."/>
            <person name="Gerhold R.W."/>
            <person name="Richards J.E."/>
            <person name="Wolf T.M."/>
        </authorList>
    </citation>
    <scope>NUCLEOTIDE SEQUENCE</scope>
    <source>
        <strain evidence="1">MNPRO001-30</strain>
        <tissue evidence="1">Meninges</tissue>
    </source>
</reference>
<organism evidence="1 2">
    <name type="scientific">Parelaphostrongylus tenuis</name>
    <name type="common">Meningeal worm</name>
    <dbReference type="NCBI Taxonomy" id="148309"/>
    <lineage>
        <taxon>Eukaryota</taxon>
        <taxon>Metazoa</taxon>
        <taxon>Ecdysozoa</taxon>
        <taxon>Nematoda</taxon>
        <taxon>Chromadorea</taxon>
        <taxon>Rhabditida</taxon>
        <taxon>Rhabditina</taxon>
        <taxon>Rhabditomorpha</taxon>
        <taxon>Strongyloidea</taxon>
        <taxon>Metastrongylidae</taxon>
        <taxon>Parelaphostrongylus</taxon>
    </lineage>
</organism>
<evidence type="ECO:0000313" key="1">
    <source>
        <dbReference type="EMBL" id="KAJ1374871.1"/>
    </source>
</evidence>
<dbReference type="PROSITE" id="PS51257">
    <property type="entry name" value="PROKAR_LIPOPROTEIN"/>
    <property type="match status" value="1"/>
</dbReference>
<keyword evidence="2" id="KW-1185">Reference proteome</keyword>
<dbReference type="Proteomes" id="UP001196413">
    <property type="component" value="Unassembled WGS sequence"/>
</dbReference>
<evidence type="ECO:0000313" key="2">
    <source>
        <dbReference type="Proteomes" id="UP001196413"/>
    </source>
</evidence>
<dbReference type="EMBL" id="JAHQIW010007493">
    <property type="protein sequence ID" value="KAJ1374871.1"/>
    <property type="molecule type" value="Genomic_DNA"/>
</dbReference>
<dbReference type="AlphaFoldDB" id="A0AAD5WM89"/>
<sequence>MDMARYVIPTVAISVACPEEDLACSDEWFTRRPSQVWRLLQLLRFLFLKTESPFNPSMIGEWLPLLASLVNHGISLEERLLSHKICQNALNTLGVVNYQLRSDIYELFLPDKEPVVDLILIHGLCGSVAYTWRQKDHASNIVSDCWPKDWLLLDISEPMRILGLDYPSYIMQFTGAIESLQVREARRVGQTIQRCHARGWRYRGGSTVPNGSVCLFIATPHRGSPIASWGYSVFHPTADVLFLLEENPLNRKLNEEFSSISDKIPVIVSMAETKESDLIGRAKGLIVPTQSAVFEKGAVYHIEECKKAEKILMEYKYPGAVSSAGFNADICLWG</sequence>
<name>A0AAD5WM89_PARTN</name>